<comment type="similarity">
    <text evidence="2 7">Belongs to the glycosyl hydrolase 37 family.</text>
</comment>
<accession>A0A9R0F385</accession>
<dbReference type="AlphaFoldDB" id="A0A9R0F385"/>
<protein>
    <recommendedName>
        <fullName evidence="4 7">Trehalase</fullName>
        <ecNumber evidence="3 7">3.2.1.28</ecNumber>
    </recommendedName>
    <alternativeName>
        <fullName evidence="7">Alpha-trehalose glucohydrolase</fullName>
    </alternativeName>
</protein>
<dbReference type="InterPro" id="IPR001661">
    <property type="entry name" value="Glyco_hydro_37"/>
</dbReference>
<dbReference type="PANTHER" id="PTHR23403">
    <property type="entry name" value="TREHALASE"/>
    <property type="match status" value="1"/>
</dbReference>
<dbReference type="SUPFAM" id="SSF48208">
    <property type="entry name" value="Six-hairpin glycosidases"/>
    <property type="match status" value="2"/>
</dbReference>
<evidence type="ECO:0000256" key="6">
    <source>
        <dbReference type="ARBA" id="ARBA00023295"/>
    </source>
</evidence>
<name>A0A9R0F385_SPOFR</name>
<keyword evidence="8" id="KW-0732">Signal</keyword>
<evidence type="ECO:0000256" key="4">
    <source>
        <dbReference type="ARBA" id="ARBA00019905"/>
    </source>
</evidence>
<dbReference type="PANTHER" id="PTHR23403:SF1">
    <property type="entry name" value="TREHALASE"/>
    <property type="match status" value="1"/>
</dbReference>
<dbReference type="GeneID" id="118264354"/>
<dbReference type="GO" id="GO:0004555">
    <property type="term" value="F:alpha,alpha-trehalase activity"/>
    <property type="evidence" value="ECO:0007669"/>
    <property type="project" value="UniProtKB-EC"/>
</dbReference>
<dbReference type="InterPro" id="IPR012341">
    <property type="entry name" value="6hp_glycosidase-like_sf"/>
</dbReference>
<keyword evidence="6 7" id="KW-0326">Glycosidase</keyword>
<comment type="catalytic activity">
    <reaction evidence="1 7">
        <text>alpha,alpha-trehalose + H2O = alpha-D-glucose + beta-D-glucose</text>
        <dbReference type="Rhea" id="RHEA:32675"/>
        <dbReference type="ChEBI" id="CHEBI:15377"/>
        <dbReference type="ChEBI" id="CHEBI:15903"/>
        <dbReference type="ChEBI" id="CHEBI:16551"/>
        <dbReference type="ChEBI" id="CHEBI:17925"/>
        <dbReference type="EC" id="3.2.1.28"/>
    </reaction>
</comment>
<dbReference type="EC" id="3.2.1.28" evidence="3 7"/>
<evidence type="ECO:0000256" key="7">
    <source>
        <dbReference type="RuleBase" id="RU361180"/>
    </source>
</evidence>
<evidence type="ECO:0000256" key="8">
    <source>
        <dbReference type="SAM" id="SignalP"/>
    </source>
</evidence>
<dbReference type="Proteomes" id="UP000829999">
    <property type="component" value="Chromosome 26"/>
</dbReference>
<dbReference type="Pfam" id="PF01204">
    <property type="entry name" value="Trehalase"/>
    <property type="match status" value="2"/>
</dbReference>
<evidence type="ECO:0000256" key="1">
    <source>
        <dbReference type="ARBA" id="ARBA00001576"/>
    </source>
</evidence>
<feature type="chain" id="PRO_5040124055" description="Trehalase" evidence="8">
    <location>
        <begin position="17"/>
        <end position="1209"/>
    </location>
</feature>
<evidence type="ECO:0000256" key="5">
    <source>
        <dbReference type="ARBA" id="ARBA00022801"/>
    </source>
</evidence>
<dbReference type="GO" id="GO:0005993">
    <property type="term" value="P:trehalose catabolic process"/>
    <property type="evidence" value="ECO:0007669"/>
    <property type="project" value="TreeGrafter"/>
</dbReference>
<sequence>MHIIIMLFTSVLQTAAWLVCFEDNKMQVFPFLLAAVVMLADSTDVLPSCRKRVYCNSKLLHLMEINRIYAGPREYINLRMNYDENKTLNDFEKLLNSSNNYLSKGQLIKFANKYFSNDSGVEPWVPPDFNTDPEFLNDIEDETLRDFARSIHNSWPRSGVKVKDDVVQNPDRYSLIPVTHGFFVPGGVFQEMYYWDSNWTVKGLLISGMQETAKGVIENLFELVDKLGHVPAANRWYFENISHPPLLTEMVASYYSYTNDIVFLRKNIKYLEKEIDFWFNKRSVDIEKDGKNYKVFRYFVPIAHPRSHAYYSDTEMTEDLSEQDGKELLYGVWSAFESGWDFSSRWFKDPRDTSEATPRTGARTMHIIPVDLNAIIANALQHIANFYTDLMNTQKAQAYAQSAQRMKATIQSVFWNEEDGIWYDYDLRKNTHRKYFYTSNFAPLWQSAVASDFVKAKGEMIIEYLKDSNALDYAGGVPNSMINSGEQWDLPNLFPPSVSIMVNALESIETDEAKNMAFNIAEKYIRACYVSFKKCNYMCHKYNVNRIGECGIGGKYQTQVGFGWTSSLALELLMKYNKNMNASDFIDQFTNTESEDFHCESPNNSVGMGFGVINCIITFMISLNNISNIAMFKVCLPRYVPLYPVLGLLGACAQAINIVSVCNSSIYCAGDLLRTVQLARIFPDSKTFVDLKLTHTENVTLANFKNLMKQTRNNPTREQVSSFVDANFIEGDELLNWNPPDFDPHPPILDQIADPKLQQFAKDIISIWPDLGRKVSPDVDKNSDQYSFIYVPNGFIVPGGRFKELYYWDSYWIIRGLLISNMTHTAKGMIDNFLYLVDKLGYVPNGSRIYYLGRSQPPLLTLMVRDYYTTTGDVAWLEQIIETVERELYYWLEKKKMTVNVKGKQYRLLRYISDEQDKGPRPESYYEDYASSRVLSEDKREEFYKEMKSAAESGWDFSSRWFVNAKNVTTDNLTDVHTSRILPVDLNAMFAGALQIMGDLRYQLKDRRSAQKWWSLAKYWRVAIENVLWDPDDGVWYDYDTTAKSRKKQFYASCATPLWADAVETSSAPTYASRVVTYLQSNSALSFPGGIPTSLLHTGEQWDFPNAWPPLQSIMIGGLEKSGHDEAKELAREQVAIWIRANYIGYTKWQKMFEKYSCVQPGDHGGGGEYSVQSGFGWTNGIVLELLQRYGKELRLDDGDGGLPTVRMV</sequence>
<reference evidence="10" key="1">
    <citation type="submission" date="2025-08" db="UniProtKB">
        <authorList>
            <consortium name="RefSeq"/>
        </authorList>
    </citation>
    <scope>IDENTIFICATION</scope>
    <source>
        <tissue evidence="10">Whole larval tissue</tissue>
    </source>
</reference>
<dbReference type="InterPro" id="IPR018232">
    <property type="entry name" value="Glyco_hydro_37_CS"/>
</dbReference>
<evidence type="ECO:0000313" key="10">
    <source>
        <dbReference type="RefSeq" id="XP_050561109.1"/>
    </source>
</evidence>
<dbReference type="PROSITE" id="PS00927">
    <property type="entry name" value="TREHALASE_1"/>
    <property type="match status" value="1"/>
</dbReference>
<gene>
    <name evidence="10" type="primary">LOC118264354</name>
</gene>
<dbReference type="Gene3D" id="1.50.10.10">
    <property type="match status" value="2"/>
</dbReference>
<evidence type="ECO:0000256" key="2">
    <source>
        <dbReference type="ARBA" id="ARBA00005615"/>
    </source>
</evidence>
<dbReference type="PROSITE" id="PS00928">
    <property type="entry name" value="TREHALASE_2"/>
    <property type="match status" value="1"/>
</dbReference>
<dbReference type="InterPro" id="IPR008928">
    <property type="entry name" value="6-hairpin_glycosidase_sf"/>
</dbReference>
<proteinExistence type="inferred from homology"/>
<dbReference type="RefSeq" id="XP_050561109.1">
    <property type="nucleotide sequence ID" value="XM_050705152.1"/>
</dbReference>
<feature type="signal peptide" evidence="8">
    <location>
        <begin position="1"/>
        <end position="16"/>
    </location>
</feature>
<dbReference type="PRINTS" id="PR00744">
    <property type="entry name" value="GLHYDRLASE37"/>
</dbReference>
<organism evidence="9 10">
    <name type="scientific">Spodoptera frugiperda</name>
    <name type="common">Fall armyworm</name>
    <dbReference type="NCBI Taxonomy" id="7108"/>
    <lineage>
        <taxon>Eukaryota</taxon>
        <taxon>Metazoa</taxon>
        <taxon>Ecdysozoa</taxon>
        <taxon>Arthropoda</taxon>
        <taxon>Hexapoda</taxon>
        <taxon>Insecta</taxon>
        <taxon>Pterygota</taxon>
        <taxon>Neoptera</taxon>
        <taxon>Endopterygota</taxon>
        <taxon>Lepidoptera</taxon>
        <taxon>Glossata</taxon>
        <taxon>Ditrysia</taxon>
        <taxon>Noctuoidea</taxon>
        <taxon>Noctuidae</taxon>
        <taxon>Amphipyrinae</taxon>
        <taxon>Spodoptera</taxon>
    </lineage>
</organism>
<evidence type="ECO:0000256" key="3">
    <source>
        <dbReference type="ARBA" id="ARBA00012757"/>
    </source>
</evidence>
<evidence type="ECO:0000313" key="9">
    <source>
        <dbReference type="Proteomes" id="UP000829999"/>
    </source>
</evidence>
<dbReference type="OrthoDB" id="3542292at2759"/>
<keyword evidence="9" id="KW-1185">Reference proteome</keyword>
<keyword evidence="5 7" id="KW-0378">Hydrolase</keyword>